<feature type="transmembrane region" description="Helical" evidence="2">
    <location>
        <begin position="34"/>
        <end position="54"/>
    </location>
</feature>
<feature type="transmembrane region" description="Helical" evidence="2">
    <location>
        <begin position="61"/>
        <end position="84"/>
    </location>
</feature>
<keyword evidence="2" id="KW-0812">Transmembrane</keyword>
<keyword evidence="2" id="KW-1133">Transmembrane helix</keyword>
<gene>
    <name evidence="3" type="ORF">JOE61_001402</name>
</gene>
<feature type="compositionally biased region" description="Basic residues" evidence="1">
    <location>
        <begin position="143"/>
        <end position="154"/>
    </location>
</feature>
<dbReference type="Proteomes" id="UP000732378">
    <property type="component" value="Unassembled WGS sequence"/>
</dbReference>
<accession>A0ABS2M8S5</accession>
<comment type="caution">
    <text evidence="3">The sequence shown here is derived from an EMBL/GenBank/DDBJ whole genome shotgun (WGS) entry which is preliminary data.</text>
</comment>
<protein>
    <submittedName>
        <fullName evidence="3">Uncharacterized protein</fullName>
    </submittedName>
</protein>
<evidence type="ECO:0000256" key="2">
    <source>
        <dbReference type="SAM" id="Phobius"/>
    </source>
</evidence>
<keyword evidence="2" id="KW-0472">Membrane</keyword>
<evidence type="ECO:0000313" key="4">
    <source>
        <dbReference type="Proteomes" id="UP000732378"/>
    </source>
</evidence>
<feature type="compositionally biased region" description="Low complexity" evidence="1">
    <location>
        <begin position="131"/>
        <end position="142"/>
    </location>
</feature>
<evidence type="ECO:0000313" key="3">
    <source>
        <dbReference type="EMBL" id="MBM7507588.1"/>
    </source>
</evidence>
<name>A0ABS2M8S5_9ACTN</name>
<evidence type="ECO:0000256" key="1">
    <source>
        <dbReference type="SAM" id="MobiDB-lite"/>
    </source>
</evidence>
<dbReference type="EMBL" id="JAFBBZ010000001">
    <property type="protein sequence ID" value="MBM7507588.1"/>
    <property type="molecule type" value="Genomic_DNA"/>
</dbReference>
<feature type="transmembrane region" description="Helical" evidence="2">
    <location>
        <begin position="7"/>
        <end position="28"/>
    </location>
</feature>
<dbReference type="RefSeq" id="WP_193670185.1">
    <property type="nucleotide sequence ID" value="NZ_JACDTV010000012.1"/>
</dbReference>
<feature type="region of interest" description="Disordered" evidence="1">
    <location>
        <begin position="114"/>
        <end position="154"/>
    </location>
</feature>
<proteinExistence type="predicted"/>
<feature type="transmembrane region" description="Helical" evidence="2">
    <location>
        <begin position="90"/>
        <end position="109"/>
    </location>
</feature>
<sequence length="154" mass="15063">MDRGTTPAAVGGALAALVGGALWLLAWAGPGPLAWWPGAALLALAAVTLGAGLVDRGAAPLRLVVGVCLAVLCVALLAVVGGLAGARGSASVDAVVGALTTALGALVLAREVRRRRRDDTPGGDPEPPAPGRGRPTRAARPAPGRRRTGGAHAG</sequence>
<keyword evidence="4" id="KW-1185">Reference proteome</keyword>
<organism evidence="3 4">
    <name type="scientific">Nocardioides salarius</name>
    <dbReference type="NCBI Taxonomy" id="374513"/>
    <lineage>
        <taxon>Bacteria</taxon>
        <taxon>Bacillati</taxon>
        <taxon>Actinomycetota</taxon>
        <taxon>Actinomycetes</taxon>
        <taxon>Propionibacteriales</taxon>
        <taxon>Nocardioidaceae</taxon>
        <taxon>Nocardioides</taxon>
    </lineage>
</organism>
<reference evidence="3 4" key="1">
    <citation type="submission" date="2021-01" db="EMBL/GenBank/DDBJ databases">
        <title>Sequencing the genomes of 1000 actinobacteria strains.</title>
        <authorList>
            <person name="Klenk H.-P."/>
        </authorList>
    </citation>
    <scope>NUCLEOTIDE SEQUENCE [LARGE SCALE GENOMIC DNA]</scope>
    <source>
        <strain evidence="3 4">DSM 18239</strain>
    </source>
</reference>